<accession>A0ACB8YNI0</accession>
<evidence type="ECO:0000313" key="2">
    <source>
        <dbReference type="Proteomes" id="UP001056120"/>
    </source>
</evidence>
<dbReference type="EMBL" id="CM042044">
    <property type="protein sequence ID" value="KAI3686983.1"/>
    <property type="molecule type" value="Genomic_DNA"/>
</dbReference>
<dbReference type="Proteomes" id="UP001056120">
    <property type="component" value="Linkage Group LG27"/>
</dbReference>
<name>A0ACB8YNI0_9ASTR</name>
<evidence type="ECO:0000313" key="1">
    <source>
        <dbReference type="EMBL" id="KAI3686983.1"/>
    </source>
</evidence>
<organism evidence="1 2">
    <name type="scientific">Smallanthus sonchifolius</name>
    <dbReference type="NCBI Taxonomy" id="185202"/>
    <lineage>
        <taxon>Eukaryota</taxon>
        <taxon>Viridiplantae</taxon>
        <taxon>Streptophyta</taxon>
        <taxon>Embryophyta</taxon>
        <taxon>Tracheophyta</taxon>
        <taxon>Spermatophyta</taxon>
        <taxon>Magnoliopsida</taxon>
        <taxon>eudicotyledons</taxon>
        <taxon>Gunneridae</taxon>
        <taxon>Pentapetalae</taxon>
        <taxon>asterids</taxon>
        <taxon>campanulids</taxon>
        <taxon>Asterales</taxon>
        <taxon>Asteraceae</taxon>
        <taxon>Asteroideae</taxon>
        <taxon>Heliantheae alliance</taxon>
        <taxon>Millerieae</taxon>
        <taxon>Smallanthus</taxon>
    </lineage>
</organism>
<keyword evidence="2" id="KW-1185">Reference proteome</keyword>
<comment type="caution">
    <text evidence="1">The sequence shown here is derived from an EMBL/GenBank/DDBJ whole genome shotgun (WGS) entry which is preliminary data.</text>
</comment>
<reference evidence="2" key="1">
    <citation type="journal article" date="2022" name="Mol. Ecol. Resour.">
        <title>The genomes of chicory, endive, great burdock and yacon provide insights into Asteraceae palaeo-polyploidization history and plant inulin production.</title>
        <authorList>
            <person name="Fan W."/>
            <person name="Wang S."/>
            <person name="Wang H."/>
            <person name="Wang A."/>
            <person name="Jiang F."/>
            <person name="Liu H."/>
            <person name="Zhao H."/>
            <person name="Xu D."/>
            <person name="Zhang Y."/>
        </authorList>
    </citation>
    <scope>NUCLEOTIDE SEQUENCE [LARGE SCALE GENOMIC DNA]</scope>
    <source>
        <strain evidence="2">cv. Yunnan</strain>
    </source>
</reference>
<sequence>MNATSWVTLRIRKLTEYTTREPKLFKIIFKTFDQQLQIDSDEASNSGTVTESPISSDQSVEIFEDHVDNSVTNVDSEVQEVPITNDEPTISEVQLDSVNDQTTDVIQTSSSSVEDSSDQVPELNVSNMLESVQVDTIPFHRVHSAHPVENIIGSLEDGVKTRSQAGNINFKKLNVWHLVDLPLGKYPIGTKWVFQNKRDDRGIVVRNKARLVVQGFYQEERLDYDDVFAPISCIEAICIFLAYASYKKFTIYQMDVKTAFLYGVVKEEVYVNQPPHFEDPGHPFQVYNLDKALYGLHQPPRVWYETLSTHLTSNGFVRGTIDKTLFLKKFGVDLLIVQVYVDDIIYGSTNEALYKDFEAVM</sequence>
<proteinExistence type="predicted"/>
<protein>
    <submittedName>
        <fullName evidence="1">Uncharacterized protein</fullName>
    </submittedName>
</protein>
<reference evidence="1 2" key="2">
    <citation type="journal article" date="2022" name="Mol. Ecol. Resour.">
        <title>The genomes of chicory, endive, great burdock and yacon provide insights into Asteraceae paleo-polyploidization history and plant inulin production.</title>
        <authorList>
            <person name="Fan W."/>
            <person name="Wang S."/>
            <person name="Wang H."/>
            <person name="Wang A."/>
            <person name="Jiang F."/>
            <person name="Liu H."/>
            <person name="Zhao H."/>
            <person name="Xu D."/>
            <person name="Zhang Y."/>
        </authorList>
    </citation>
    <scope>NUCLEOTIDE SEQUENCE [LARGE SCALE GENOMIC DNA]</scope>
    <source>
        <strain evidence="2">cv. Yunnan</strain>
        <tissue evidence="1">Leaves</tissue>
    </source>
</reference>
<gene>
    <name evidence="1" type="ORF">L1987_80673</name>
</gene>